<evidence type="ECO:0000256" key="1">
    <source>
        <dbReference type="SAM" id="MobiDB-lite"/>
    </source>
</evidence>
<dbReference type="GO" id="GO:0045944">
    <property type="term" value="P:positive regulation of transcription by RNA polymerase II"/>
    <property type="evidence" value="ECO:0007669"/>
    <property type="project" value="TreeGrafter"/>
</dbReference>
<dbReference type="InterPro" id="IPR051647">
    <property type="entry name" value="Mediator_comp_sub12"/>
</dbReference>
<protein>
    <submittedName>
        <fullName evidence="2">Uncharacterized protein</fullName>
    </submittedName>
</protein>
<dbReference type="AlphaFoldDB" id="A0A383W6Q8"/>
<evidence type="ECO:0000313" key="3">
    <source>
        <dbReference type="Proteomes" id="UP000256970"/>
    </source>
</evidence>
<dbReference type="EMBL" id="FNXT01001169">
    <property type="protein sequence ID" value="SZX72873.1"/>
    <property type="molecule type" value="Genomic_DNA"/>
</dbReference>
<organism evidence="2 3">
    <name type="scientific">Tetradesmus obliquus</name>
    <name type="common">Green alga</name>
    <name type="synonym">Acutodesmus obliquus</name>
    <dbReference type="NCBI Taxonomy" id="3088"/>
    <lineage>
        <taxon>Eukaryota</taxon>
        <taxon>Viridiplantae</taxon>
        <taxon>Chlorophyta</taxon>
        <taxon>core chlorophytes</taxon>
        <taxon>Chlorophyceae</taxon>
        <taxon>CS clade</taxon>
        <taxon>Sphaeropleales</taxon>
        <taxon>Scenedesmaceae</taxon>
        <taxon>Tetradesmus</taxon>
    </lineage>
</organism>
<sequence>MSSSNSPAAADGPGTSNGTGVFIPACILDGSALSNPAIMSKPHRKRRGSGTQAQSEPKHGSNGSKASQKQQPQQQAAAAGAGSSAAAGSSAVGKNPFAATPKNIRQQQLLCNLVAAADCFSEAATPAAANTLPPVGSTGNLSGAAATSRSPSLDLSSLPAAALVQQQQQALLAAAAAAAAAGGMARAPSFELTRSASRASLDSSCYHYPRSSVDMASSARTSVDQSCRSSMDRCSSSYGRPSTESTFSCYGRPSAEYGAGAAATRASYGQQQQQQMTGVAVGRRTALDLGHRPVASPAELQQQQQRAASMELARRMSLEVAAAAGSQRISLDNSECNAAWQHWQQQQHAAAAAAAHAAPRRDASNVSCGSTISSCGSLPSPGLPADTAGLAAQQALLLQLQQQLLLGRLPNSNAAAAALAGQSFLQDAAAAQAGLMLRAGSGGSPPAAFPSPSAAAGAGLPPVGPHRPGSGGNSAGSIGSVSSHAHEVNLIQAQLQQAMQASHMAAQMAAAAAAGQAASQQQVLQMLQAQRDSAALQQLLGQFSQEAADLSGLQAQEQLALARMAAAGQAQCSSLDAEVSAASLQQQLEMLQMLQL</sequence>
<proteinExistence type="predicted"/>
<feature type="compositionally biased region" description="Low complexity" evidence="1">
    <location>
        <begin position="63"/>
        <end position="82"/>
    </location>
</feature>
<dbReference type="Proteomes" id="UP000256970">
    <property type="component" value="Unassembled WGS sequence"/>
</dbReference>
<dbReference type="PANTHER" id="PTHR46007:SF8">
    <property type="entry name" value="C2H2-TYPE DOMAIN-CONTAINING PROTEIN"/>
    <property type="match status" value="1"/>
</dbReference>
<feature type="region of interest" description="Disordered" evidence="1">
    <location>
        <begin position="34"/>
        <end position="82"/>
    </location>
</feature>
<evidence type="ECO:0000313" key="2">
    <source>
        <dbReference type="EMBL" id="SZX72873.1"/>
    </source>
</evidence>
<gene>
    <name evidence="2" type="ORF">BQ4739_LOCUS13012</name>
</gene>
<feature type="region of interest" description="Disordered" evidence="1">
    <location>
        <begin position="441"/>
        <end position="479"/>
    </location>
</feature>
<dbReference type="PANTHER" id="PTHR46007">
    <property type="entry name" value="MEDIATOR OF RNA POLYMERASE II TRANSCRIPTION SUBUNIT 12"/>
    <property type="match status" value="1"/>
</dbReference>
<keyword evidence="3" id="KW-1185">Reference proteome</keyword>
<name>A0A383W6Q8_TETOB</name>
<dbReference type="GO" id="GO:0003713">
    <property type="term" value="F:transcription coactivator activity"/>
    <property type="evidence" value="ECO:0007669"/>
    <property type="project" value="TreeGrafter"/>
</dbReference>
<feature type="compositionally biased region" description="Low complexity" evidence="1">
    <location>
        <begin position="444"/>
        <end position="461"/>
    </location>
</feature>
<dbReference type="GO" id="GO:0016592">
    <property type="term" value="C:mediator complex"/>
    <property type="evidence" value="ECO:0007669"/>
    <property type="project" value="TreeGrafter"/>
</dbReference>
<accession>A0A383W6Q8</accession>
<reference evidence="2 3" key="1">
    <citation type="submission" date="2016-10" db="EMBL/GenBank/DDBJ databases">
        <authorList>
            <person name="Cai Z."/>
        </authorList>
    </citation>
    <scope>NUCLEOTIDE SEQUENCE [LARGE SCALE GENOMIC DNA]</scope>
</reference>